<evidence type="ECO:0000256" key="3">
    <source>
        <dbReference type="ARBA" id="ARBA00004629"/>
    </source>
</evidence>
<feature type="binding site" evidence="23">
    <location>
        <begin position="258"/>
        <end position="265"/>
    </location>
    <ligand>
        <name>ATP</name>
        <dbReference type="ChEBI" id="CHEBI:30616"/>
    </ligand>
</feature>
<evidence type="ECO:0000256" key="12">
    <source>
        <dbReference type="ARBA" id="ARBA00022846"/>
    </source>
</evidence>
<evidence type="ECO:0000256" key="23">
    <source>
        <dbReference type="PROSITE-ProRule" id="PRU00283"/>
    </source>
</evidence>
<keyword evidence="17" id="KW-0131">Cell cycle</keyword>
<keyword evidence="30" id="KW-1185">Reference proteome</keyword>
<dbReference type="Pfam" id="PF00225">
    <property type="entry name" value="Kinesin"/>
    <property type="match status" value="1"/>
</dbReference>
<dbReference type="CDD" id="cd09541">
    <property type="entry name" value="SAM_KIF24-like"/>
    <property type="match status" value="1"/>
</dbReference>
<evidence type="ECO:0000256" key="9">
    <source>
        <dbReference type="ARBA" id="ARBA00022776"/>
    </source>
</evidence>
<comment type="function">
    <text evidence="20">Involved in cell cycle. Involved in formation of flagella, regulation of flagellar length, and formation of median bodies during interphase. Regulates flagellar length in all eight distal flagellar tips by promoting disassembly of the microtubules. Disassembles microtubules at the distal flagellar tips in a length-dependent manner in order to maintain different equilibrium lengths of the four flagellar pairs. Regulates interphase and mitotic microtubule dynamics. Regulates microtubule disassembly dynamics of the dual mitotic spindles and the median body.</text>
</comment>
<sequence length="681" mass="75833">MGDLVLQWLESAGLQAYYPMFEQQGITPQRFVAITIQDYAALGIQSLPDKQKLFRLITNLKSRENITETPAPAPAQVAPPARHQRQPEAQIQMAQDPSLYESYEGSHQDVGPGPAGISASSPGEDEDLVPSIPYHPNAPNPPDPRGIPTVNRTVVPPVGVFLQQIQARIRVVIRKRPINNKELAQNQRDVVTADGWNQVSIHEPKVKVDLTKYTDLHTFKFDHVFNEQSDNHEIYQYAARPLVKSAFEGRNCTIFAYGQTGSGKSYTMMHRENGIYVLAAYDILEYLRRMNSQAANQSKLLIPVVSFFEIYGGKLFDLLNNRQRLQALEDGKGNVQITGLTENQISSVEEMLSLIDTGLTLRAVGATGANADSSRSHAILQIALKYSKSGREYSRISFIDLAGSERASDVQNSDRQTRMEGAEINKSLLALKECIRAMDKAASGNHIPFRGSKLTMVLRDSFVGNSQTVMIANISPNDRSCDNTLNTLRYADRVKELQAGKGGLVKFGVLKMGQNAAEVILGIARDIDGDAYRGAIIGAPANMRNPRPSQQGRPSQPVQAQGQVSESHLRGAEGRETTDEDEMVRTHCDLVDSIFEREDLIVRAHRKQVDAMMQLIKEEVALLHAIENNQISIDDWQVKLSQIISKKEDAIEQLKGELTEFRRALQMEEELSHSLERGKKR</sequence>
<proteinExistence type="inferred from homology"/>
<evidence type="ECO:0000256" key="4">
    <source>
        <dbReference type="ARBA" id="ARBA00022454"/>
    </source>
</evidence>
<evidence type="ECO:0000256" key="11">
    <source>
        <dbReference type="ARBA" id="ARBA00022840"/>
    </source>
</evidence>
<comment type="subcellular location">
    <subcellularLocation>
        <location evidence="3">Chromosome</location>
        <location evidence="3">Centromere</location>
        <location evidence="3">Kinetochore</location>
    </subcellularLocation>
    <subcellularLocation>
        <location evidence="2">Cytoplasm</location>
        <location evidence="2">Cytoskeleton</location>
        <location evidence="2">Flagellum axoneme</location>
    </subcellularLocation>
    <subcellularLocation>
        <location evidence="19">Cytoplasm</location>
        <location evidence="19">Cytoskeleton</location>
        <location evidence="19">Flagellum basal body</location>
    </subcellularLocation>
    <subcellularLocation>
        <location evidence="1">Cytoplasm</location>
        <location evidence="1">Cytoskeleton</location>
        <location evidence="1">Spindle</location>
    </subcellularLocation>
</comment>
<keyword evidence="15" id="KW-0206">Cytoskeleton</keyword>
<keyword evidence="13" id="KW-0969">Cilium</keyword>
<keyword evidence="16" id="KW-0966">Cell projection</keyword>
<evidence type="ECO:0000256" key="6">
    <source>
        <dbReference type="ARBA" id="ARBA00022618"/>
    </source>
</evidence>
<dbReference type="GO" id="GO:0000278">
    <property type="term" value="P:mitotic cell cycle"/>
    <property type="evidence" value="ECO:0007669"/>
    <property type="project" value="UniProtKB-ARBA"/>
</dbReference>
<dbReference type="EMBL" id="VDLU01000002">
    <property type="protein sequence ID" value="TNJ28437.1"/>
    <property type="molecule type" value="Genomic_DNA"/>
</dbReference>
<evidence type="ECO:0000256" key="24">
    <source>
        <dbReference type="RuleBase" id="RU000394"/>
    </source>
</evidence>
<keyword evidence="10" id="KW-0995">Kinetochore</keyword>
<evidence type="ECO:0000256" key="19">
    <source>
        <dbReference type="ARBA" id="ARBA00037841"/>
    </source>
</evidence>
<keyword evidence="18" id="KW-0137">Centromere</keyword>
<dbReference type="Gene3D" id="3.40.850.10">
    <property type="entry name" value="Kinesin motor domain"/>
    <property type="match status" value="1"/>
</dbReference>
<evidence type="ECO:0000256" key="13">
    <source>
        <dbReference type="ARBA" id="ARBA00023069"/>
    </source>
</evidence>
<keyword evidence="14 23" id="KW-0505">Motor protein</keyword>
<dbReference type="Gene3D" id="1.10.150.50">
    <property type="entry name" value="Transcription Factor, Ets-1"/>
    <property type="match status" value="1"/>
</dbReference>
<dbReference type="GO" id="GO:0003777">
    <property type="term" value="F:microtubule motor activity"/>
    <property type="evidence" value="ECO:0007669"/>
    <property type="project" value="InterPro"/>
</dbReference>
<comment type="subunit">
    <text evidence="22">Interacts with PLK.</text>
</comment>
<feature type="domain" description="SAM" evidence="28">
    <location>
        <begin position="1"/>
        <end position="63"/>
    </location>
</feature>
<evidence type="ECO:0000256" key="16">
    <source>
        <dbReference type="ARBA" id="ARBA00023273"/>
    </source>
</evidence>
<feature type="compositionally biased region" description="Pro residues" evidence="26">
    <location>
        <begin position="136"/>
        <end position="145"/>
    </location>
</feature>
<dbReference type="InterPro" id="IPR027640">
    <property type="entry name" value="Kinesin-like_fam"/>
</dbReference>
<dbReference type="OrthoDB" id="3176171at2759"/>
<dbReference type="GO" id="GO:0005874">
    <property type="term" value="C:microtubule"/>
    <property type="evidence" value="ECO:0007669"/>
    <property type="project" value="UniProtKB-KW"/>
</dbReference>
<dbReference type="AlphaFoldDB" id="A0A4Z1T5M6"/>
<dbReference type="SMART" id="SM00129">
    <property type="entry name" value="KISc"/>
    <property type="match status" value="1"/>
</dbReference>
<dbReference type="InterPro" id="IPR019821">
    <property type="entry name" value="Kinesin_motor_CS"/>
</dbReference>
<dbReference type="Pfam" id="PF00536">
    <property type="entry name" value="SAM_1"/>
    <property type="match status" value="1"/>
</dbReference>
<feature type="compositionally biased region" description="Basic and acidic residues" evidence="26">
    <location>
        <begin position="567"/>
        <end position="583"/>
    </location>
</feature>
<evidence type="ECO:0000256" key="2">
    <source>
        <dbReference type="ARBA" id="ARBA00004611"/>
    </source>
</evidence>
<dbReference type="SUPFAM" id="SSF52540">
    <property type="entry name" value="P-loop containing nucleoside triphosphate hydrolases"/>
    <property type="match status" value="1"/>
</dbReference>
<comment type="caution">
    <text evidence="29">The sequence shown here is derived from an EMBL/GenBank/DDBJ whole genome shotgun (WGS) entry which is preliminary data.</text>
</comment>
<dbReference type="Proteomes" id="UP000315496">
    <property type="component" value="Chromosome 2"/>
</dbReference>
<keyword evidence="12" id="KW-0282">Flagellum</keyword>
<evidence type="ECO:0000256" key="8">
    <source>
        <dbReference type="ARBA" id="ARBA00022741"/>
    </source>
</evidence>
<keyword evidence="4" id="KW-0158">Chromosome</keyword>
<evidence type="ECO:0000256" key="21">
    <source>
        <dbReference type="ARBA" id="ARBA00061030"/>
    </source>
</evidence>
<reference evidence="29 30" key="1">
    <citation type="submission" date="2019-05" db="EMBL/GenBank/DDBJ databases">
        <title>The compact genome of Giardia muris reveals important steps in the evolution of intestinal protozoan parasites.</title>
        <authorList>
            <person name="Xu F."/>
            <person name="Jimenez-Gonzalez A."/>
            <person name="Einarsson E."/>
            <person name="Astvaldsson A."/>
            <person name="Peirasmaki D."/>
            <person name="Eckmann L."/>
            <person name="Andersson J.O."/>
            <person name="Svard S.G."/>
            <person name="Jerlstrom-Hultqvist J."/>
        </authorList>
    </citation>
    <scope>NUCLEOTIDE SEQUENCE [LARGE SCALE GENOMIC DNA]</scope>
    <source>
        <strain evidence="29 30">Roberts-Thomson</strain>
    </source>
</reference>
<evidence type="ECO:0000256" key="18">
    <source>
        <dbReference type="ARBA" id="ARBA00023328"/>
    </source>
</evidence>
<dbReference type="PROSITE" id="PS50067">
    <property type="entry name" value="KINESIN_MOTOR_2"/>
    <property type="match status" value="1"/>
</dbReference>
<keyword evidence="25" id="KW-0175">Coiled coil</keyword>
<dbReference type="InterPro" id="IPR036961">
    <property type="entry name" value="Kinesin_motor_dom_sf"/>
</dbReference>
<organism evidence="29 30">
    <name type="scientific">Giardia muris</name>
    <dbReference type="NCBI Taxonomy" id="5742"/>
    <lineage>
        <taxon>Eukaryota</taxon>
        <taxon>Metamonada</taxon>
        <taxon>Diplomonadida</taxon>
        <taxon>Hexamitidae</taxon>
        <taxon>Giardiinae</taxon>
        <taxon>Giardia</taxon>
    </lineage>
</organism>
<dbReference type="GO" id="GO:0097568">
    <property type="term" value="C:median body"/>
    <property type="evidence" value="ECO:0007669"/>
    <property type="project" value="UniProtKB-ARBA"/>
</dbReference>
<evidence type="ECO:0000259" key="27">
    <source>
        <dbReference type="PROSITE" id="PS50067"/>
    </source>
</evidence>
<dbReference type="InterPro" id="IPR027417">
    <property type="entry name" value="P-loop_NTPase"/>
</dbReference>
<evidence type="ECO:0000256" key="20">
    <source>
        <dbReference type="ARBA" id="ARBA00058163"/>
    </source>
</evidence>
<dbReference type="PROSITE" id="PS50105">
    <property type="entry name" value="SAM_DOMAIN"/>
    <property type="match status" value="1"/>
</dbReference>
<dbReference type="GO" id="GO:0008017">
    <property type="term" value="F:microtubule binding"/>
    <property type="evidence" value="ECO:0007669"/>
    <property type="project" value="InterPro"/>
</dbReference>
<evidence type="ECO:0000313" key="29">
    <source>
        <dbReference type="EMBL" id="TNJ28437.1"/>
    </source>
</evidence>
<dbReference type="GO" id="GO:0051301">
    <property type="term" value="P:cell division"/>
    <property type="evidence" value="ECO:0007669"/>
    <property type="project" value="UniProtKB-KW"/>
</dbReference>
<evidence type="ECO:0000256" key="1">
    <source>
        <dbReference type="ARBA" id="ARBA00004186"/>
    </source>
</evidence>
<dbReference type="GO" id="GO:0005524">
    <property type="term" value="F:ATP binding"/>
    <property type="evidence" value="ECO:0007669"/>
    <property type="project" value="UniProtKB-UniRule"/>
</dbReference>
<evidence type="ECO:0000256" key="7">
    <source>
        <dbReference type="ARBA" id="ARBA00022701"/>
    </source>
</evidence>
<dbReference type="GO" id="GO:0007019">
    <property type="term" value="P:microtubule depolymerization"/>
    <property type="evidence" value="ECO:0007669"/>
    <property type="project" value="TreeGrafter"/>
</dbReference>
<dbReference type="VEuPathDB" id="GiardiaDB:GMRT_12569"/>
<dbReference type="PANTHER" id="PTHR47971:SF8">
    <property type="entry name" value="KINESIN-LIKE PROTEIN"/>
    <property type="match status" value="1"/>
</dbReference>
<evidence type="ECO:0000256" key="25">
    <source>
        <dbReference type="SAM" id="Coils"/>
    </source>
</evidence>
<dbReference type="GO" id="GO:0000776">
    <property type="term" value="C:kinetochore"/>
    <property type="evidence" value="ECO:0007669"/>
    <property type="project" value="UniProtKB-KW"/>
</dbReference>
<evidence type="ECO:0000256" key="22">
    <source>
        <dbReference type="ARBA" id="ARBA00065618"/>
    </source>
</evidence>
<dbReference type="InterPro" id="IPR001660">
    <property type="entry name" value="SAM"/>
</dbReference>
<dbReference type="GO" id="GO:0007018">
    <property type="term" value="P:microtubule-based movement"/>
    <property type="evidence" value="ECO:0007669"/>
    <property type="project" value="InterPro"/>
</dbReference>
<evidence type="ECO:0000256" key="17">
    <source>
        <dbReference type="ARBA" id="ARBA00023306"/>
    </source>
</evidence>
<feature type="coiled-coil region" evidence="25">
    <location>
        <begin position="644"/>
        <end position="671"/>
    </location>
</feature>
<evidence type="ECO:0000259" key="28">
    <source>
        <dbReference type="PROSITE" id="PS50105"/>
    </source>
</evidence>
<dbReference type="InterPro" id="IPR001752">
    <property type="entry name" value="Kinesin_motor_dom"/>
</dbReference>
<gene>
    <name evidence="29" type="ORF">GMRT_12569</name>
</gene>
<feature type="region of interest" description="Disordered" evidence="26">
    <location>
        <begin position="539"/>
        <end position="583"/>
    </location>
</feature>
<keyword evidence="11 23" id="KW-0067">ATP-binding</keyword>
<accession>A0A4Z1T5M6</accession>
<keyword evidence="5" id="KW-0963">Cytoplasm</keyword>
<evidence type="ECO:0000256" key="15">
    <source>
        <dbReference type="ARBA" id="ARBA00023212"/>
    </source>
</evidence>
<evidence type="ECO:0000256" key="26">
    <source>
        <dbReference type="SAM" id="MobiDB-lite"/>
    </source>
</evidence>
<dbReference type="PROSITE" id="PS00411">
    <property type="entry name" value="KINESIN_MOTOR_1"/>
    <property type="match status" value="1"/>
</dbReference>
<keyword evidence="8 23" id="KW-0547">Nucleotide-binding</keyword>
<dbReference type="GO" id="GO:0005930">
    <property type="term" value="C:axoneme"/>
    <property type="evidence" value="ECO:0007669"/>
    <property type="project" value="UniProtKB-ARBA"/>
</dbReference>
<keyword evidence="6" id="KW-0132">Cell division</keyword>
<keyword evidence="9" id="KW-0498">Mitosis</keyword>
<dbReference type="GO" id="GO:0005819">
    <property type="term" value="C:spindle"/>
    <property type="evidence" value="ECO:0007669"/>
    <property type="project" value="UniProtKB-SubCell"/>
</dbReference>
<name>A0A4Z1T5M6_GIAMU</name>
<evidence type="ECO:0000256" key="10">
    <source>
        <dbReference type="ARBA" id="ARBA00022838"/>
    </source>
</evidence>
<keyword evidence="7 24" id="KW-0493">Microtubule</keyword>
<feature type="region of interest" description="Disordered" evidence="26">
    <location>
        <begin position="65"/>
        <end position="147"/>
    </location>
</feature>
<evidence type="ECO:0000313" key="30">
    <source>
        <dbReference type="Proteomes" id="UP000315496"/>
    </source>
</evidence>
<evidence type="ECO:0000256" key="5">
    <source>
        <dbReference type="ARBA" id="ARBA00022490"/>
    </source>
</evidence>
<feature type="compositionally biased region" description="Low complexity" evidence="26">
    <location>
        <begin position="546"/>
        <end position="559"/>
    </location>
</feature>
<dbReference type="FunFam" id="3.40.850.10:FF:000012">
    <property type="entry name" value="Kinesin-like protein"/>
    <property type="match status" value="1"/>
</dbReference>
<comment type="similarity">
    <text evidence="21">Belongs to the TRAFAC class myosin-kinesin ATPase superfamily. Kinesin family. KIN-13 subfamily.</text>
</comment>
<dbReference type="SUPFAM" id="SSF47769">
    <property type="entry name" value="SAM/Pointed domain"/>
    <property type="match status" value="1"/>
</dbReference>
<feature type="domain" description="Kinesin motor" evidence="27">
    <location>
        <begin position="168"/>
        <end position="497"/>
    </location>
</feature>
<evidence type="ECO:0000256" key="14">
    <source>
        <dbReference type="ARBA" id="ARBA00023175"/>
    </source>
</evidence>
<dbReference type="InterPro" id="IPR013761">
    <property type="entry name" value="SAM/pointed_sf"/>
</dbReference>
<dbReference type="PANTHER" id="PTHR47971">
    <property type="entry name" value="KINESIN-RELATED PROTEIN 6"/>
    <property type="match status" value="1"/>
</dbReference>
<dbReference type="CDD" id="cd01367">
    <property type="entry name" value="KISc_KIF2_like"/>
    <property type="match status" value="1"/>
</dbReference>
<dbReference type="PRINTS" id="PR00380">
    <property type="entry name" value="KINESINHEAVY"/>
</dbReference>
<dbReference type="SMART" id="SM00454">
    <property type="entry name" value="SAM"/>
    <property type="match status" value="1"/>
</dbReference>
<protein>
    <recommendedName>
        <fullName evidence="24">Kinesin-like protein</fullName>
    </recommendedName>
</protein>